<dbReference type="InterPro" id="IPR036514">
    <property type="entry name" value="SGNH_hydro_sf"/>
</dbReference>
<accession>A0A848KL00</accession>
<evidence type="ECO:0000256" key="1">
    <source>
        <dbReference type="PIRSR" id="PIRSR637460-1"/>
    </source>
</evidence>
<gene>
    <name evidence="6" type="ORF">FGL95_26290</name>
</gene>
<evidence type="ECO:0000313" key="7">
    <source>
        <dbReference type="Proteomes" id="UP000535543"/>
    </source>
</evidence>
<feature type="active site" evidence="1">
    <location>
        <position position="265"/>
    </location>
</feature>
<dbReference type="GO" id="GO:0004806">
    <property type="term" value="F:triacylglycerol lipase activity"/>
    <property type="evidence" value="ECO:0007669"/>
    <property type="project" value="TreeGrafter"/>
</dbReference>
<feature type="disulfide bond" evidence="2">
    <location>
        <begin position="57"/>
        <end position="82"/>
    </location>
</feature>
<comment type="caution">
    <text evidence="6">The sequence shown here is derived from an EMBL/GenBank/DDBJ whole genome shotgun (WGS) entry which is preliminary data.</text>
</comment>
<evidence type="ECO:0000259" key="5">
    <source>
        <dbReference type="Pfam" id="PF13472"/>
    </source>
</evidence>
<dbReference type="EMBL" id="VCQU01000011">
    <property type="protein sequence ID" value="NMN98548.1"/>
    <property type="molecule type" value="Genomic_DNA"/>
</dbReference>
<dbReference type="Proteomes" id="UP000535543">
    <property type="component" value="Unassembled WGS sequence"/>
</dbReference>
<evidence type="ECO:0000313" key="6">
    <source>
        <dbReference type="EMBL" id="NMN98548.1"/>
    </source>
</evidence>
<keyword evidence="7" id="KW-1185">Reference proteome</keyword>
<dbReference type="AlphaFoldDB" id="A0A848KL00"/>
<feature type="domain" description="SGNH hydrolase-type esterase" evidence="5">
    <location>
        <begin position="38"/>
        <end position="273"/>
    </location>
</feature>
<evidence type="ECO:0000256" key="4">
    <source>
        <dbReference type="SAM" id="SignalP"/>
    </source>
</evidence>
<proteinExistence type="predicted"/>
<dbReference type="CDD" id="cd01823">
    <property type="entry name" value="SEST_like"/>
    <property type="match status" value="1"/>
</dbReference>
<dbReference type="PANTHER" id="PTHR37981:SF1">
    <property type="entry name" value="SGNH HYDROLASE-TYPE ESTERASE DOMAIN-CONTAINING PROTEIN"/>
    <property type="match status" value="1"/>
</dbReference>
<keyword evidence="2" id="KW-1015">Disulfide bond</keyword>
<feature type="region of interest" description="Disordered" evidence="3">
    <location>
        <begin position="80"/>
        <end position="99"/>
    </location>
</feature>
<feature type="disulfide bond" evidence="2">
    <location>
        <begin position="133"/>
        <end position="146"/>
    </location>
</feature>
<organism evidence="6 7">
    <name type="scientific">Antrihabitans stalactiti</name>
    <dbReference type="NCBI Taxonomy" id="2584121"/>
    <lineage>
        <taxon>Bacteria</taxon>
        <taxon>Bacillati</taxon>
        <taxon>Actinomycetota</taxon>
        <taxon>Actinomycetes</taxon>
        <taxon>Mycobacteriales</taxon>
        <taxon>Nocardiaceae</taxon>
        <taxon>Antrihabitans</taxon>
    </lineage>
</organism>
<feature type="chain" id="PRO_5032566937" evidence="4">
    <location>
        <begin position="27"/>
        <end position="282"/>
    </location>
</feature>
<dbReference type="SUPFAM" id="SSF52266">
    <property type="entry name" value="SGNH hydrolase"/>
    <property type="match status" value="1"/>
</dbReference>
<dbReference type="Pfam" id="PF13472">
    <property type="entry name" value="Lipase_GDSL_2"/>
    <property type="match status" value="1"/>
</dbReference>
<dbReference type="InterPro" id="IPR013830">
    <property type="entry name" value="SGNH_hydro"/>
</dbReference>
<feature type="signal peptide" evidence="4">
    <location>
        <begin position="1"/>
        <end position="26"/>
    </location>
</feature>
<name>A0A848KL00_9NOCA</name>
<feature type="active site" description="Nucleophile" evidence="1">
    <location>
        <position position="41"/>
    </location>
</feature>
<protein>
    <submittedName>
        <fullName evidence="6">SGNH/GDSL hydrolase family protein</fullName>
    </submittedName>
</protein>
<sequence>MNLRTTTALAAMAGTILTGIANPAHAEPRTMFQHYVSLGDSYAAVADHTSLRGEPGCFRSTKNYASDLAAMLGVRRHDDASCGDAKTENMTQPQPITGGVNPPQFDAITPDTDLVTVSIGGNDVGAVTALATCGMYGLLDRAGNPCQQMNGLESINGPLADVADRVGRVVEGIRARAPKATIVYVGYLAPLPEAGPCATTPIADGDIPYIKAVHKRMVDTFTAAASAHGALIVDASAVTGHDLCQPAGVRWVEPLLPSTITSPFHPNAAGQAAVADLIAAAL</sequence>
<evidence type="ECO:0000256" key="2">
    <source>
        <dbReference type="PIRSR" id="PIRSR637460-2"/>
    </source>
</evidence>
<keyword evidence="6" id="KW-0378">Hydrolase</keyword>
<dbReference type="GO" id="GO:0019433">
    <property type="term" value="P:triglyceride catabolic process"/>
    <property type="evidence" value="ECO:0007669"/>
    <property type="project" value="TreeGrafter"/>
</dbReference>
<keyword evidence="4" id="KW-0732">Signal</keyword>
<dbReference type="InterPro" id="IPR037460">
    <property type="entry name" value="SEST-like"/>
</dbReference>
<dbReference type="PANTHER" id="PTHR37981">
    <property type="entry name" value="LIPASE 2"/>
    <property type="match status" value="1"/>
</dbReference>
<dbReference type="Gene3D" id="3.40.50.1110">
    <property type="entry name" value="SGNH hydrolase"/>
    <property type="match status" value="1"/>
</dbReference>
<dbReference type="RefSeq" id="WP_169593013.1">
    <property type="nucleotide sequence ID" value="NZ_VCQU01000011.1"/>
</dbReference>
<feature type="disulfide bond" evidence="2">
    <location>
        <begin position="197"/>
        <end position="244"/>
    </location>
</feature>
<reference evidence="6 7" key="1">
    <citation type="submission" date="2019-05" db="EMBL/GenBank/DDBJ databases">
        <authorList>
            <person name="Lee S.D."/>
        </authorList>
    </citation>
    <scope>NUCLEOTIDE SEQUENCE [LARGE SCALE GENOMIC DNA]</scope>
    <source>
        <strain evidence="6 7">YC2-7</strain>
    </source>
</reference>
<evidence type="ECO:0000256" key="3">
    <source>
        <dbReference type="SAM" id="MobiDB-lite"/>
    </source>
</evidence>
<reference evidence="6 7" key="2">
    <citation type="submission" date="2020-06" db="EMBL/GenBank/DDBJ databases">
        <title>Antribacter stalactiti gen. nov., sp. nov., a new member of the family Nacardiaceae isolated from a cave.</title>
        <authorList>
            <person name="Kim I.S."/>
        </authorList>
    </citation>
    <scope>NUCLEOTIDE SEQUENCE [LARGE SCALE GENOMIC DNA]</scope>
    <source>
        <strain evidence="6 7">YC2-7</strain>
    </source>
</reference>